<accession>A0A4Y1WR14</accession>
<protein>
    <submittedName>
        <fullName evidence="1">Uncharacterized protein</fullName>
    </submittedName>
</protein>
<sequence length="152" mass="16981">MGRNRFQLVGCGLVHSQEDEILAADEPCGVDPLRIAQLAGVRFEPVAVTERRVELELLEFVVEMEGGGIPVARGAAFMQIVAVGVDPVEFEPDRLFAFGYERIEPSEKFVLGEGQQRVEIPPPSAFREWRSLFVAARQMFHPMNSPPMIERA</sequence>
<dbReference type="AlphaFoldDB" id="A0A4Y1WR14"/>
<dbReference type="EMBL" id="AP019735">
    <property type="protein sequence ID" value="BBL02974.1"/>
    <property type="molecule type" value="Genomic_DNA"/>
</dbReference>
<evidence type="ECO:0000313" key="2">
    <source>
        <dbReference type="Proteomes" id="UP000318946"/>
    </source>
</evidence>
<evidence type="ECO:0000313" key="1">
    <source>
        <dbReference type="EMBL" id="BBL02974.1"/>
    </source>
</evidence>
<name>A0A4Y1WR14_9BACT</name>
<proteinExistence type="predicted"/>
<organism evidence="1 2">
    <name type="scientific">Alistipes communis</name>
    <dbReference type="NCBI Taxonomy" id="2585118"/>
    <lineage>
        <taxon>Bacteria</taxon>
        <taxon>Pseudomonadati</taxon>
        <taxon>Bacteroidota</taxon>
        <taxon>Bacteroidia</taxon>
        <taxon>Bacteroidales</taxon>
        <taxon>Rikenellaceae</taxon>
        <taxon>Alistipes</taxon>
    </lineage>
</organism>
<keyword evidence="2" id="KW-1185">Reference proteome</keyword>
<dbReference type="Proteomes" id="UP000318946">
    <property type="component" value="Chromosome"/>
</dbReference>
<dbReference type="KEGG" id="acou:A5CBH24_02870"/>
<gene>
    <name evidence="1" type="ORF">A5CBH24_02870</name>
</gene>
<reference evidence="2" key="1">
    <citation type="submission" date="2019-06" db="EMBL/GenBank/DDBJ databases">
        <title>Alistipes onderdonkii subsp. vulgaris subsp. nov., Alistipes dispar sp. nov. and Alistipes communis sp. nov., isolated from human faeces, and creation of Alistipes onderdonkii subsp. onderdonkii subsp. nov.</title>
        <authorList>
            <person name="Sakamoto M."/>
            <person name="Ikeyama N."/>
            <person name="Ogata Y."/>
            <person name="Suda W."/>
            <person name="Iino T."/>
            <person name="Hattori M."/>
            <person name="Ohkuma M."/>
        </authorList>
    </citation>
    <scope>NUCLEOTIDE SEQUENCE [LARGE SCALE GENOMIC DNA]</scope>
    <source>
        <strain evidence="2">5CBH24</strain>
    </source>
</reference>